<evidence type="ECO:0000313" key="3">
    <source>
        <dbReference type="EMBL" id="CAK5269824.1"/>
    </source>
</evidence>
<name>A0AAD2H7Z0_9AGAR</name>
<feature type="transmembrane region" description="Helical" evidence="2">
    <location>
        <begin position="29"/>
        <end position="51"/>
    </location>
</feature>
<comment type="caution">
    <text evidence="3">The sequence shown here is derived from an EMBL/GenBank/DDBJ whole genome shotgun (WGS) entry which is preliminary data.</text>
</comment>
<accession>A0AAD2H7Z0</accession>
<sequence>MVGYLEVPPLHLGHLPRPSLLSAPQKHLIIGHPAMLLLHTFIHGLGLLLAITASFKFNVVAPGDLINWLLAPAPLYSDPKLFEDYVHPMRRLDVVDYYWQEDDAQLRRVLPLMDKIAVLFKEIGYTNYTWDSDVVAGAYTFSFERPRRVYENDLNEVEDEKEATAVQHAAPGCTCLGDSVISPSVDQPQTASPVAASSSKVVVVPRSAPNTPTRTLNADWANSPSVNLPLDGLVSTATAVNASSPHAATQIAVNPSVTQSAPSSQDTSEPNILASLLLLACFIVFCIINRLQMLDLACSAETNTTPTTPVLSLSPSLQVQVAATTADDNKTQCMLVLVGLAYLAQVASKLTTHALTEERAMTVSKAGFENAPTHEISNGSQSSSLIVVANVPSAADVDDCRPSLSIPENAGPCLVELDDREFLASSSMPRIVELTSSDSDLGESSEEVDDVESMPSEFHHPPATKNETRIAAEEVGHRAPCSLSSMLMPNQSQQAAIAPALTAPFAVLQPTTLPLNPLTQPPIASSPTMRAPRSPVKSRLHVPIAQKQGNDPMTSRVRKPQILRQTAYTRGLALANPSRIPLAPSQCQPSVIYATSRLPSIQTPRPYASRVPAPADTFASRFVQTQAQPSVIYSTARPTGIQTPRSYAYILGPTQSPNQSLASLRPTHHINHHPRAGAWRA</sequence>
<keyword evidence="2" id="KW-0812">Transmembrane</keyword>
<feature type="region of interest" description="Disordered" evidence="1">
    <location>
        <begin position="436"/>
        <end position="463"/>
    </location>
</feature>
<feature type="compositionally biased region" description="Acidic residues" evidence="1">
    <location>
        <begin position="440"/>
        <end position="452"/>
    </location>
</feature>
<dbReference type="AlphaFoldDB" id="A0AAD2H7Z0"/>
<gene>
    <name evidence="3" type="ORF">MYCIT1_LOCUS13829</name>
</gene>
<evidence type="ECO:0000256" key="1">
    <source>
        <dbReference type="SAM" id="MobiDB-lite"/>
    </source>
</evidence>
<evidence type="ECO:0000313" key="4">
    <source>
        <dbReference type="Proteomes" id="UP001295794"/>
    </source>
</evidence>
<reference evidence="3" key="1">
    <citation type="submission" date="2023-11" db="EMBL/GenBank/DDBJ databases">
        <authorList>
            <person name="De Vega J J."/>
            <person name="De Vega J J."/>
        </authorList>
    </citation>
    <scope>NUCLEOTIDE SEQUENCE</scope>
</reference>
<organism evidence="3 4">
    <name type="scientific">Mycena citricolor</name>
    <dbReference type="NCBI Taxonomy" id="2018698"/>
    <lineage>
        <taxon>Eukaryota</taxon>
        <taxon>Fungi</taxon>
        <taxon>Dikarya</taxon>
        <taxon>Basidiomycota</taxon>
        <taxon>Agaricomycotina</taxon>
        <taxon>Agaricomycetes</taxon>
        <taxon>Agaricomycetidae</taxon>
        <taxon>Agaricales</taxon>
        <taxon>Marasmiineae</taxon>
        <taxon>Mycenaceae</taxon>
        <taxon>Mycena</taxon>
    </lineage>
</organism>
<protein>
    <submittedName>
        <fullName evidence="3">Uncharacterized protein</fullName>
    </submittedName>
</protein>
<proteinExistence type="predicted"/>
<keyword evidence="2" id="KW-1133">Transmembrane helix</keyword>
<evidence type="ECO:0000256" key="2">
    <source>
        <dbReference type="SAM" id="Phobius"/>
    </source>
</evidence>
<keyword evidence="4" id="KW-1185">Reference proteome</keyword>
<dbReference type="EMBL" id="CAVNYO010000155">
    <property type="protein sequence ID" value="CAK5269824.1"/>
    <property type="molecule type" value="Genomic_DNA"/>
</dbReference>
<dbReference type="Proteomes" id="UP001295794">
    <property type="component" value="Unassembled WGS sequence"/>
</dbReference>
<feature type="transmembrane region" description="Helical" evidence="2">
    <location>
        <begin position="272"/>
        <end position="291"/>
    </location>
</feature>
<keyword evidence="2" id="KW-0472">Membrane</keyword>